<comment type="subcellular location">
    <subcellularLocation>
        <location evidence="1">Nucleus</location>
    </subcellularLocation>
</comment>
<dbReference type="GO" id="GO:0071011">
    <property type="term" value="C:precatalytic spliceosome"/>
    <property type="evidence" value="ECO:0007669"/>
    <property type="project" value="TreeGrafter"/>
</dbReference>
<feature type="compositionally biased region" description="Basic and acidic residues" evidence="7">
    <location>
        <begin position="174"/>
        <end position="186"/>
    </location>
</feature>
<keyword evidence="2" id="KW-0479">Metal-binding</keyword>
<dbReference type="PANTHER" id="PTHR13173">
    <property type="entry name" value="WW DOMAIN BINDING PROTEIN 4"/>
    <property type="match status" value="1"/>
</dbReference>
<dbReference type="PANTHER" id="PTHR13173:SF10">
    <property type="entry name" value="WW DOMAIN-BINDING PROTEIN 4"/>
    <property type="match status" value="1"/>
</dbReference>
<evidence type="ECO:0000313" key="10">
    <source>
        <dbReference type="Proteomes" id="UP000218811"/>
    </source>
</evidence>
<gene>
    <name evidence="9" type="ORF">WOLCODRAFT_29699</name>
</gene>
<feature type="region of interest" description="Disordered" evidence="7">
    <location>
        <begin position="233"/>
        <end position="297"/>
    </location>
</feature>
<dbReference type="AlphaFoldDB" id="A0A2H3JGI2"/>
<feature type="non-terminal residue" evidence="9">
    <location>
        <position position="297"/>
    </location>
</feature>
<dbReference type="SUPFAM" id="SSF57667">
    <property type="entry name" value="beta-beta-alpha zinc fingers"/>
    <property type="match status" value="1"/>
</dbReference>
<dbReference type="InterPro" id="IPR013085">
    <property type="entry name" value="U1-CZ_Znf_C2H2"/>
</dbReference>
<sequence>MSEYWVSHKRYFCKYCNIYIADDVPSRRQHEGGLRHKGNVERFVRGLYKEGERRKHDREEERREMARVEQAANAAFARDIGAGLVRPGSSSAVAASSPSSSSTVRPSARPAPRPSDPYANYSTAASLGFTDPDAERAQAEAERRRTQGVVGTWEVVGSPTPPPLATPEEEEQGEDVKPEVGQKRPAETVQDDDGEDARRFRLKRRTVGAGLREIYDPGVIPIKVKKWEEKAEKAEGASSAGLGVSVPAGEARAEGGASAGASQRPKWSAMGWRRPGESGGSGAQTGKEVAEGGQGDV</sequence>
<evidence type="ECO:0000256" key="1">
    <source>
        <dbReference type="ARBA" id="ARBA00004123"/>
    </source>
</evidence>
<dbReference type="GO" id="GO:0003723">
    <property type="term" value="F:RNA binding"/>
    <property type="evidence" value="ECO:0007669"/>
    <property type="project" value="TreeGrafter"/>
</dbReference>
<dbReference type="InterPro" id="IPR036236">
    <property type="entry name" value="Znf_C2H2_sf"/>
</dbReference>
<evidence type="ECO:0000259" key="8">
    <source>
        <dbReference type="PROSITE" id="PS50171"/>
    </source>
</evidence>
<dbReference type="Proteomes" id="UP000218811">
    <property type="component" value="Unassembled WGS sequence"/>
</dbReference>
<protein>
    <recommendedName>
        <fullName evidence="8">Matrin-type domain-containing protein</fullName>
    </recommendedName>
</protein>
<dbReference type="GO" id="GO:0008270">
    <property type="term" value="F:zinc ion binding"/>
    <property type="evidence" value="ECO:0007669"/>
    <property type="project" value="UniProtKB-KW"/>
</dbReference>
<feature type="region of interest" description="Disordered" evidence="7">
    <location>
        <begin position="87"/>
        <end position="201"/>
    </location>
</feature>
<evidence type="ECO:0000256" key="7">
    <source>
        <dbReference type="SAM" id="MobiDB-lite"/>
    </source>
</evidence>
<evidence type="ECO:0000256" key="3">
    <source>
        <dbReference type="ARBA" id="ARBA00022771"/>
    </source>
</evidence>
<dbReference type="OrthoDB" id="191651at2759"/>
<keyword evidence="5" id="KW-0539">Nucleus</keyword>
<keyword evidence="4" id="KW-0862">Zinc</keyword>
<dbReference type="STRING" id="742152.A0A2H3JGI2"/>
<feature type="compositionally biased region" description="Basic and acidic residues" evidence="7">
    <location>
        <begin position="133"/>
        <end position="145"/>
    </location>
</feature>
<feature type="coiled-coil region" evidence="6">
    <location>
        <begin position="49"/>
        <end position="78"/>
    </location>
</feature>
<dbReference type="EMBL" id="KB468098">
    <property type="protein sequence ID" value="PCH40655.1"/>
    <property type="molecule type" value="Genomic_DNA"/>
</dbReference>
<name>A0A2H3JGI2_WOLCO</name>
<keyword evidence="6" id="KW-0175">Coiled coil</keyword>
<dbReference type="InterPro" id="IPR003604">
    <property type="entry name" value="Matrin/U1-like-C_Znf_C2H2"/>
</dbReference>
<dbReference type="SMART" id="SM00451">
    <property type="entry name" value="ZnF_U1"/>
    <property type="match status" value="1"/>
</dbReference>
<dbReference type="InterPro" id="IPR000690">
    <property type="entry name" value="Matrin/U1-C_Znf_C2H2"/>
</dbReference>
<evidence type="ECO:0000256" key="2">
    <source>
        <dbReference type="ARBA" id="ARBA00022723"/>
    </source>
</evidence>
<evidence type="ECO:0000313" key="9">
    <source>
        <dbReference type="EMBL" id="PCH40655.1"/>
    </source>
</evidence>
<organism evidence="9 10">
    <name type="scientific">Wolfiporia cocos (strain MD-104)</name>
    <name type="common">Brown rot fungus</name>
    <dbReference type="NCBI Taxonomy" id="742152"/>
    <lineage>
        <taxon>Eukaryota</taxon>
        <taxon>Fungi</taxon>
        <taxon>Dikarya</taxon>
        <taxon>Basidiomycota</taxon>
        <taxon>Agaricomycotina</taxon>
        <taxon>Agaricomycetes</taxon>
        <taxon>Polyporales</taxon>
        <taxon>Phaeolaceae</taxon>
        <taxon>Wolfiporia</taxon>
    </lineage>
</organism>
<proteinExistence type="predicted"/>
<evidence type="ECO:0000256" key="6">
    <source>
        <dbReference type="SAM" id="Coils"/>
    </source>
</evidence>
<reference evidence="9 10" key="1">
    <citation type="journal article" date="2012" name="Science">
        <title>The Paleozoic origin of enzymatic lignin decomposition reconstructed from 31 fungal genomes.</title>
        <authorList>
            <person name="Floudas D."/>
            <person name="Binder M."/>
            <person name="Riley R."/>
            <person name="Barry K."/>
            <person name="Blanchette R.A."/>
            <person name="Henrissat B."/>
            <person name="Martinez A.T."/>
            <person name="Otillar R."/>
            <person name="Spatafora J.W."/>
            <person name="Yadav J.S."/>
            <person name="Aerts A."/>
            <person name="Benoit I."/>
            <person name="Boyd A."/>
            <person name="Carlson A."/>
            <person name="Copeland A."/>
            <person name="Coutinho P.M."/>
            <person name="de Vries R.P."/>
            <person name="Ferreira P."/>
            <person name="Findley K."/>
            <person name="Foster B."/>
            <person name="Gaskell J."/>
            <person name="Glotzer D."/>
            <person name="Gorecki P."/>
            <person name="Heitman J."/>
            <person name="Hesse C."/>
            <person name="Hori C."/>
            <person name="Igarashi K."/>
            <person name="Jurgens J.A."/>
            <person name="Kallen N."/>
            <person name="Kersten P."/>
            <person name="Kohler A."/>
            <person name="Kuees U."/>
            <person name="Kumar T.K.A."/>
            <person name="Kuo A."/>
            <person name="LaButti K."/>
            <person name="Larrondo L.F."/>
            <person name="Lindquist E."/>
            <person name="Ling A."/>
            <person name="Lombard V."/>
            <person name="Lucas S."/>
            <person name="Lundell T."/>
            <person name="Martin R."/>
            <person name="McLaughlin D.J."/>
            <person name="Morgenstern I."/>
            <person name="Morin E."/>
            <person name="Murat C."/>
            <person name="Nagy L.G."/>
            <person name="Nolan M."/>
            <person name="Ohm R.A."/>
            <person name="Patyshakuliyeva A."/>
            <person name="Rokas A."/>
            <person name="Ruiz-Duenas F.J."/>
            <person name="Sabat G."/>
            <person name="Salamov A."/>
            <person name="Samejima M."/>
            <person name="Schmutz J."/>
            <person name="Slot J.C."/>
            <person name="St John F."/>
            <person name="Stenlid J."/>
            <person name="Sun H."/>
            <person name="Sun S."/>
            <person name="Syed K."/>
            <person name="Tsang A."/>
            <person name="Wiebenga A."/>
            <person name="Young D."/>
            <person name="Pisabarro A."/>
            <person name="Eastwood D.C."/>
            <person name="Martin F."/>
            <person name="Cullen D."/>
            <person name="Grigoriev I.V."/>
            <person name="Hibbett D.S."/>
        </authorList>
    </citation>
    <scope>NUCLEOTIDE SEQUENCE [LARGE SCALE GENOMIC DNA]</scope>
    <source>
        <strain evidence="9 10">MD-104</strain>
    </source>
</reference>
<dbReference type="Pfam" id="PF06220">
    <property type="entry name" value="zf-U1"/>
    <property type="match status" value="1"/>
</dbReference>
<dbReference type="OMA" id="YCNIYIA"/>
<dbReference type="PROSITE" id="PS50171">
    <property type="entry name" value="ZF_MATRIN"/>
    <property type="match status" value="1"/>
</dbReference>
<evidence type="ECO:0000256" key="4">
    <source>
        <dbReference type="ARBA" id="ARBA00022833"/>
    </source>
</evidence>
<keyword evidence="10" id="KW-1185">Reference proteome</keyword>
<dbReference type="InterPro" id="IPR040023">
    <property type="entry name" value="WBP4"/>
</dbReference>
<keyword evidence="3" id="KW-0863">Zinc-finger</keyword>
<accession>A0A2H3JGI2</accession>
<feature type="compositionally biased region" description="Low complexity" evidence="7">
    <location>
        <begin position="248"/>
        <end position="262"/>
    </location>
</feature>
<evidence type="ECO:0000256" key="5">
    <source>
        <dbReference type="ARBA" id="ARBA00023242"/>
    </source>
</evidence>
<dbReference type="Gene3D" id="3.30.160.60">
    <property type="entry name" value="Classic Zinc Finger"/>
    <property type="match status" value="1"/>
</dbReference>
<feature type="domain" description="Matrin-type" evidence="8">
    <location>
        <begin position="11"/>
        <end position="42"/>
    </location>
</feature>
<feature type="compositionally biased region" description="Low complexity" evidence="7">
    <location>
        <begin position="87"/>
        <end position="108"/>
    </location>
</feature>
<dbReference type="GO" id="GO:0000398">
    <property type="term" value="P:mRNA splicing, via spliceosome"/>
    <property type="evidence" value="ECO:0007669"/>
    <property type="project" value="InterPro"/>
</dbReference>